<name>A0A3B1IY41_ASTMX</name>
<accession>A0A3B1IY41</accession>
<keyword evidence="1" id="KW-1133">Transmembrane helix</keyword>
<dbReference type="AlphaFoldDB" id="A0A3B1IY41"/>
<reference evidence="3" key="2">
    <citation type="journal article" date="2014" name="Nat. Commun.">
        <title>The cavefish genome reveals candidate genes for eye loss.</title>
        <authorList>
            <person name="McGaugh S.E."/>
            <person name="Gross J.B."/>
            <person name="Aken B."/>
            <person name="Blin M."/>
            <person name="Borowsky R."/>
            <person name="Chalopin D."/>
            <person name="Hinaux H."/>
            <person name="Jeffery W.R."/>
            <person name="Keene A."/>
            <person name="Ma L."/>
            <person name="Minx P."/>
            <person name="Murphy D."/>
            <person name="O'Quin K.E."/>
            <person name="Retaux S."/>
            <person name="Rohner N."/>
            <person name="Searle S.M."/>
            <person name="Stahl B.A."/>
            <person name="Tabin C."/>
            <person name="Volff J.N."/>
            <person name="Yoshizawa M."/>
            <person name="Warren W.C."/>
        </authorList>
    </citation>
    <scope>NUCLEOTIDE SEQUENCE [LARGE SCALE GENOMIC DNA]</scope>
    <source>
        <strain evidence="3">female</strain>
    </source>
</reference>
<reference evidence="3" key="1">
    <citation type="submission" date="2013-03" db="EMBL/GenBank/DDBJ databases">
        <authorList>
            <person name="Jeffery W."/>
            <person name="Warren W."/>
            <person name="Wilson R.K."/>
        </authorList>
    </citation>
    <scope>NUCLEOTIDE SEQUENCE</scope>
    <source>
        <strain evidence="3">female</strain>
    </source>
</reference>
<keyword evidence="1" id="KW-0812">Transmembrane</keyword>
<dbReference type="Ensembl" id="ENSAMXT00000034143.1">
    <property type="protein sequence ID" value="ENSAMXP00000034039.1"/>
    <property type="gene ID" value="ENSAMXG00000041110.1"/>
</dbReference>
<proteinExistence type="predicted"/>
<dbReference type="InParanoid" id="A0A3B1IY41"/>
<evidence type="ECO:0000313" key="2">
    <source>
        <dbReference type="Ensembl" id="ENSAMXP00000034039.1"/>
    </source>
</evidence>
<reference evidence="2" key="4">
    <citation type="submission" date="2025-09" db="UniProtKB">
        <authorList>
            <consortium name="Ensembl"/>
        </authorList>
    </citation>
    <scope>IDENTIFICATION</scope>
</reference>
<keyword evidence="1" id="KW-0472">Membrane</keyword>
<protein>
    <submittedName>
        <fullName evidence="2">Uncharacterized protein</fullName>
    </submittedName>
</protein>
<sequence>MGEKPAGGVGEGEISRSIMTTSLMLDSNHLTTSPAPQPIPCKSIGWSFTIPENTVPLLHSFILGDLYPSSPHLALDMVPFIIHVCLSAPESPILLAVLLFYRD</sequence>
<dbReference type="Bgee" id="ENSAMXG00000041110">
    <property type="expression patterns" value="Expressed in camera-type eye and 9 other cell types or tissues"/>
</dbReference>
<evidence type="ECO:0000256" key="1">
    <source>
        <dbReference type="SAM" id="Phobius"/>
    </source>
</evidence>
<feature type="transmembrane region" description="Helical" evidence="1">
    <location>
        <begin position="80"/>
        <end position="101"/>
    </location>
</feature>
<keyword evidence="3" id="KW-1185">Reference proteome</keyword>
<organism evidence="2 3">
    <name type="scientific">Astyanax mexicanus</name>
    <name type="common">Blind cave fish</name>
    <name type="synonym">Astyanax fasciatus mexicanus</name>
    <dbReference type="NCBI Taxonomy" id="7994"/>
    <lineage>
        <taxon>Eukaryota</taxon>
        <taxon>Metazoa</taxon>
        <taxon>Chordata</taxon>
        <taxon>Craniata</taxon>
        <taxon>Vertebrata</taxon>
        <taxon>Euteleostomi</taxon>
        <taxon>Actinopterygii</taxon>
        <taxon>Neopterygii</taxon>
        <taxon>Teleostei</taxon>
        <taxon>Ostariophysi</taxon>
        <taxon>Characiformes</taxon>
        <taxon>Characoidei</taxon>
        <taxon>Acestrorhamphidae</taxon>
        <taxon>Acestrorhamphinae</taxon>
        <taxon>Astyanax</taxon>
    </lineage>
</organism>
<reference evidence="2" key="3">
    <citation type="submission" date="2025-08" db="UniProtKB">
        <authorList>
            <consortium name="Ensembl"/>
        </authorList>
    </citation>
    <scope>IDENTIFICATION</scope>
</reference>
<dbReference type="Proteomes" id="UP000018467">
    <property type="component" value="Unassembled WGS sequence"/>
</dbReference>
<evidence type="ECO:0000313" key="3">
    <source>
        <dbReference type="Proteomes" id="UP000018467"/>
    </source>
</evidence>